<name>A0A6P9E5U9_JUGRE</name>
<dbReference type="RefSeq" id="XP_035542781.1">
    <property type="nucleotide sequence ID" value="XM_035686888.1"/>
</dbReference>
<dbReference type="GO" id="GO:0030247">
    <property type="term" value="F:polysaccharide binding"/>
    <property type="evidence" value="ECO:0007669"/>
    <property type="project" value="InterPro"/>
</dbReference>
<dbReference type="Pfam" id="PF08488">
    <property type="entry name" value="WAK"/>
    <property type="match status" value="1"/>
</dbReference>
<dbReference type="Pfam" id="PF13947">
    <property type="entry name" value="GUB_WAK_bind"/>
    <property type="match status" value="1"/>
</dbReference>
<evidence type="ECO:0000259" key="7">
    <source>
        <dbReference type="Pfam" id="PF08488"/>
    </source>
</evidence>
<feature type="non-terminal residue" evidence="10">
    <location>
        <position position="303"/>
    </location>
</feature>
<organism evidence="9 10">
    <name type="scientific">Juglans regia</name>
    <name type="common">English walnut</name>
    <dbReference type="NCBI Taxonomy" id="51240"/>
    <lineage>
        <taxon>Eukaryota</taxon>
        <taxon>Viridiplantae</taxon>
        <taxon>Streptophyta</taxon>
        <taxon>Embryophyta</taxon>
        <taxon>Tracheophyta</taxon>
        <taxon>Spermatophyta</taxon>
        <taxon>Magnoliopsida</taxon>
        <taxon>eudicotyledons</taxon>
        <taxon>Gunneridae</taxon>
        <taxon>Pentapetalae</taxon>
        <taxon>rosids</taxon>
        <taxon>fabids</taxon>
        <taxon>Fagales</taxon>
        <taxon>Juglandaceae</taxon>
        <taxon>Juglans</taxon>
    </lineage>
</organism>
<dbReference type="KEGG" id="jre:118345012"/>
<evidence type="ECO:0000256" key="1">
    <source>
        <dbReference type="ARBA" id="ARBA00004479"/>
    </source>
</evidence>
<evidence type="ECO:0000313" key="9">
    <source>
        <dbReference type="Proteomes" id="UP000235220"/>
    </source>
</evidence>
<dbReference type="Proteomes" id="UP000235220">
    <property type="component" value="Unplaced"/>
</dbReference>
<evidence type="ECO:0000256" key="3">
    <source>
        <dbReference type="ARBA" id="ARBA00022679"/>
    </source>
</evidence>
<evidence type="ECO:0000256" key="4">
    <source>
        <dbReference type="ARBA" id="ARBA00022729"/>
    </source>
</evidence>
<keyword evidence="2" id="KW-0418">Kinase</keyword>
<feature type="domain" description="Wall-associated receptor kinase" evidence="7">
    <location>
        <begin position="178"/>
        <end position="251"/>
    </location>
</feature>
<keyword evidence="6" id="KW-0325">Glycoprotein</keyword>
<dbReference type="PANTHER" id="PTHR33491">
    <property type="entry name" value="OSJNBA0016N04.9 PROTEIN"/>
    <property type="match status" value="1"/>
</dbReference>
<dbReference type="GO" id="GO:0004674">
    <property type="term" value="F:protein serine/threonine kinase activity"/>
    <property type="evidence" value="ECO:0007669"/>
    <property type="project" value="UniProtKB-KW"/>
</dbReference>
<proteinExistence type="predicted"/>
<feature type="domain" description="Wall-associated receptor kinase galacturonan-binding" evidence="8">
    <location>
        <begin position="43"/>
        <end position="104"/>
    </location>
</feature>
<dbReference type="GO" id="GO:0016020">
    <property type="term" value="C:membrane"/>
    <property type="evidence" value="ECO:0007669"/>
    <property type="project" value="UniProtKB-SubCell"/>
</dbReference>
<reference evidence="10" key="1">
    <citation type="submission" date="2025-08" db="UniProtKB">
        <authorList>
            <consortium name="RefSeq"/>
        </authorList>
    </citation>
    <scope>IDENTIFICATION</scope>
    <source>
        <tissue evidence="10">Leaves</tissue>
    </source>
</reference>
<evidence type="ECO:0000259" key="8">
    <source>
        <dbReference type="Pfam" id="PF13947"/>
    </source>
</evidence>
<dbReference type="OrthoDB" id="4062651at2759"/>
<evidence type="ECO:0000256" key="6">
    <source>
        <dbReference type="ARBA" id="ARBA00023180"/>
    </source>
</evidence>
<keyword evidence="4" id="KW-0732">Signal</keyword>
<comment type="subcellular location">
    <subcellularLocation>
        <location evidence="1">Membrane</location>
        <topology evidence="1">Single-pass type I membrane protein</topology>
    </subcellularLocation>
</comment>
<dbReference type="InterPro" id="IPR013695">
    <property type="entry name" value="WAK"/>
</dbReference>
<keyword evidence="9" id="KW-1185">Reference proteome</keyword>
<gene>
    <name evidence="10" type="primary">LOC118345012</name>
</gene>
<keyword evidence="5" id="KW-1015">Disulfide bond</keyword>
<dbReference type="InterPro" id="IPR025287">
    <property type="entry name" value="WAK_GUB"/>
</dbReference>
<evidence type="ECO:0000256" key="5">
    <source>
        <dbReference type="ARBA" id="ARBA00023157"/>
    </source>
</evidence>
<dbReference type="GeneID" id="118345012"/>
<sequence>MSSSLQIVLLPQQAAVKLRLGIFLISAAIFVATAAAEVSNSSCNRTCGSLEIPYPFGTSKGCYFNLSFLITCKSSSSSTSTPTPYLRVSNIKVLNISLDGELRVSASVARDCPQKSNYNSSKNNTNLTLQKFPISYSKNVFTAIGCDTMGLISSSASDKNYMTGCVSLCDSIDNMVNGSCSGIGCCQTPIPDGIKDLNVLAGSLENHSKVMKFNPCSFAFVVEEKAYKFSTLDLQNMQGKRDFPLVLDWAVGKQTCKDAKKNTTEYACKAANSECYDSTNGPGYRCNCSLGYDGNPYLSRGCK</sequence>
<dbReference type="InParanoid" id="A0A6P9E5U9"/>
<keyword evidence="3" id="KW-0808">Transferase</keyword>
<evidence type="ECO:0000313" key="10">
    <source>
        <dbReference type="RefSeq" id="XP_035542781.1"/>
    </source>
</evidence>
<protein>
    <submittedName>
        <fullName evidence="10">Wall-associated receptor kinase 2-like</fullName>
    </submittedName>
</protein>
<evidence type="ECO:0000256" key="2">
    <source>
        <dbReference type="ARBA" id="ARBA00022527"/>
    </source>
</evidence>
<accession>A0A6P9E5U9</accession>
<dbReference type="AlphaFoldDB" id="A0A6P9E5U9"/>
<keyword evidence="2" id="KW-0723">Serine/threonine-protein kinase</keyword>